<evidence type="ECO:0000313" key="5">
    <source>
        <dbReference type="EMBL" id="VYS75510.1"/>
    </source>
</evidence>
<sequence>MCERKAGTVSEDQRTAQQWIVGVGESDLKTVKSGESVELGRKPLRPLADDGYSRLDIADSNKSMSKRHAVFAVDDNGTATIRDLNSTNGSFVVRPNGELMRLPSDVDFMLPSSPITMQFGDVKVTFRRERVAADAEAKPAVADLFDYALADEGPQEPDAADMSVDDILNLRAGEPTALFNARNVASRVDALHKAERQSFAPVRVGEAEYEVLPSVSLVQPQDEAHDDAPRDLFADAQAEADARAERDREDVELTDAIDRAKAQAATVQGVNEALAADAAKSDALAQLKSDTIAVNDLFGARNADRQQDESDARQDSLNLPEHGQDEEQSEPTQERQEEPVEPVEQSQPVQETVAERAEQAESSDRSDDERPQVSADDERFRPSASQNDIEPSIDATVTFTPVFEPGSVFDRVSKGGFVKQEQTIEVDGLTSDEAKRTDDFTVQFEMARHPQLLPFLAMNPSLYDDLYAWLSALGNQDIDAALSRNPGYAEYRKAVGK</sequence>
<dbReference type="Gene3D" id="2.60.200.20">
    <property type="match status" value="1"/>
</dbReference>
<dbReference type="InterPro" id="IPR057893">
    <property type="entry name" value="LRV_2"/>
</dbReference>
<dbReference type="EMBL" id="WDPD01000011">
    <property type="protein sequence ID" value="KAB7459675.1"/>
    <property type="molecule type" value="Genomic_DNA"/>
</dbReference>
<keyword evidence="1" id="KW-0597">Phosphoprotein</keyword>
<name>A0A6N2R6D3_9BIFI</name>
<dbReference type="InterPro" id="IPR008984">
    <property type="entry name" value="SMAD_FHA_dom_sf"/>
</dbReference>
<dbReference type="Pfam" id="PF00498">
    <property type="entry name" value="FHA"/>
    <property type="match status" value="1"/>
</dbReference>
<feature type="compositionally biased region" description="Low complexity" evidence="2">
    <location>
        <begin position="342"/>
        <end position="352"/>
    </location>
</feature>
<dbReference type="AlphaFoldDB" id="A0A6N2R6D3"/>
<organism evidence="5">
    <name type="scientific">Bifidobacterium dentium</name>
    <dbReference type="NCBI Taxonomy" id="1689"/>
    <lineage>
        <taxon>Bacteria</taxon>
        <taxon>Bacillati</taxon>
        <taxon>Actinomycetota</taxon>
        <taxon>Actinomycetes</taxon>
        <taxon>Bifidobacteriales</taxon>
        <taxon>Bifidobacteriaceae</taxon>
        <taxon>Bifidobacterium</taxon>
    </lineage>
</organism>
<gene>
    <name evidence="5" type="ORF">BDLFYP24_00783</name>
    <name evidence="4" type="ORF">GBB04_09290</name>
</gene>
<protein>
    <submittedName>
        <fullName evidence="5">FHA domain protein</fullName>
    </submittedName>
    <submittedName>
        <fullName evidence="4">FHA domain-containing protein</fullName>
    </submittedName>
</protein>
<feature type="compositionally biased region" description="Basic and acidic residues" evidence="2">
    <location>
        <begin position="302"/>
        <end position="314"/>
    </location>
</feature>
<dbReference type="Pfam" id="PF25591">
    <property type="entry name" value="LRV_2"/>
    <property type="match status" value="1"/>
</dbReference>
<evidence type="ECO:0000256" key="1">
    <source>
        <dbReference type="ARBA" id="ARBA00022553"/>
    </source>
</evidence>
<dbReference type="EMBL" id="CACRSP010000002">
    <property type="protein sequence ID" value="VYS75510.1"/>
    <property type="molecule type" value="Genomic_DNA"/>
</dbReference>
<feature type="region of interest" description="Disordered" evidence="2">
    <location>
        <begin position="300"/>
        <end position="393"/>
    </location>
</feature>
<feature type="domain" description="FHA" evidence="3">
    <location>
        <begin position="37"/>
        <end position="92"/>
    </location>
</feature>
<dbReference type="PROSITE" id="PS50006">
    <property type="entry name" value="FHA_DOMAIN"/>
    <property type="match status" value="1"/>
</dbReference>
<evidence type="ECO:0000256" key="2">
    <source>
        <dbReference type="SAM" id="MobiDB-lite"/>
    </source>
</evidence>
<evidence type="ECO:0000259" key="3">
    <source>
        <dbReference type="PROSITE" id="PS50006"/>
    </source>
</evidence>
<evidence type="ECO:0000313" key="6">
    <source>
        <dbReference type="Proteomes" id="UP000429211"/>
    </source>
</evidence>
<feature type="compositionally biased region" description="Basic and acidic residues" evidence="2">
    <location>
        <begin position="353"/>
        <end position="381"/>
    </location>
</feature>
<dbReference type="SUPFAM" id="SSF49879">
    <property type="entry name" value="SMAD/FHA domain"/>
    <property type="match status" value="1"/>
</dbReference>
<accession>A0A6N2R6D3</accession>
<dbReference type="Proteomes" id="UP000429211">
    <property type="component" value="Unassembled WGS sequence"/>
</dbReference>
<reference evidence="5" key="2">
    <citation type="submission" date="2019-11" db="EMBL/GenBank/DDBJ databases">
        <authorList>
            <person name="Feng L."/>
        </authorList>
    </citation>
    <scope>NUCLEOTIDE SEQUENCE</scope>
    <source>
        <strain evidence="5">BdentiumLFYP24</strain>
    </source>
</reference>
<feature type="compositionally biased region" description="Polar residues" evidence="2">
    <location>
        <begin position="383"/>
        <end position="393"/>
    </location>
</feature>
<dbReference type="RefSeq" id="WP_034518633.1">
    <property type="nucleotide sequence ID" value="NZ_CACRSP010000002.1"/>
</dbReference>
<reference evidence="4 6" key="1">
    <citation type="journal article" date="2019" name="Nat. Med.">
        <title>A library of human gut bacterial isolates paired with longitudinal multiomics data enables mechanistic microbiome research.</title>
        <authorList>
            <person name="Poyet M."/>
            <person name="Groussin M."/>
            <person name="Gibbons S.M."/>
            <person name="Avila-Pacheco J."/>
            <person name="Jiang X."/>
            <person name="Kearney S.M."/>
            <person name="Perrotta A.R."/>
            <person name="Berdy B."/>
            <person name="Zhao S."/>
            <person name="Lieberman T.D."/>
            <person name="Swanson P.K."/>
            <person name="Smith M."/>
            <person name="Roesemann S."/>
            <person name="Alexander J.E."/>
            <person name="Rich S.A."/>
            <person name="Livny J."/>
            <person name="Vlamakis H."/>
            <person name="Clish C."/>
            <person name="Bullock K."/>
            <person name="Deik A."/>
            <person name="Scott J."/>
            <person name="Pierce K.A."/>
            <person name="Xavier R.J."/>
            <person name="Alm E.J."/>
        </authorList>
    </citation>
    <scope>NUCLEOTIDE SEQUENCE [LARGE SCALE GENOMIC DNA]</scope>
    <source>
        <strain evidence="4 6">BIOML-A2</strain>
    </source>
</reference>
<proteinExistence type="predicted"/>
<evidence type="ECO:0000313" key="4">
    <source>
        <dbReference type="EMBL" id="KAB7459675.1"/>
    </source>
</evidence>
<dbReference type="InterPro" id="IPR000253">
    <property type="entry name" value="FHA_dom"/>
</dbReference>